<dbReference type="InterPro" id="IPR036188">
    <property type="entry name" value="FAD/NAD-bd_sf"/>
</dbReference>
<comment type="caution">
    <text evidence="4">The sequence shown here is derived from an EMBL/GenBank/DDBJ whole genome shotgun (WGS) entry which is preliminary data.</text>
</comment>
<evidence type="ECO:0000313" key="5">
    <source>
        <dbReference type="Proteomes" id="UP001271769"/>
    </source>
</evidence>
<gene>
    <name evidence="4" type="ORF">SMD31_03755</name>
</gene>
<protein>
    <submittedName>
        <fullName evidence="4">FAD-binding oxidoreductase</fullName>
        <ecNumber evidence="4">1.-.-.-</ecNumber>
    </submittedName>
</protein>
<dbReference type="SUPFAM" id="SSF51905">
    <property type="entry name" value="FAD/NAD(P)-binding domain"/>
    <property type="match status" value="1"/>
</dbReference>
<keyword evidence="2" id="KW-0472">Membrane</keyword>
<dbReference type="EC" id="1.-.-.-" evidence="4"/>
<feature type="transmembrane region" description="Helical" evidence="2">
    <location>
        <begin position="6"/>
        <end position="24"/>
    </location>
</feature>
<dbReference type="GO" id="GO:0016491">
    <property type="term" value="F:oxidoreductase activity"/>
    <property type="evidence" value="ECO:0007669"/>
    <property type="project" value="UniProtKB-KW"/>
</dbReference>
<dbReference type="Pfam" id="PF01266">
    <property type="entry name" value="DAO"/>
    <property type="match status" value="1"/>
</dbReference>
<evidence type="ECO:0000259" key="3">
    <source>
        <dbReference type="Pfam" id="PF01266"/>
    </source>
</evidence>
<evidence type="ECO:0000256" key="2">
    <source>
        <dbReference type="SAM" id="Phobius"/>
    </source>
</evidence>
<reference evidence="4 5" key="1">
    <citation type="journal article" date="2013" name="Antonie Van Leeuwenhoek">
        <title>Dongia rigui sp. nov., isolated from freshwater of a large wetland in Korea.</title>
        <authorList>
            <person name="Baik K.S."/>
            <person name="Hwang Y.M."/>
            <person name="Choi J.S."/>
            <person name="Kwon J."/>
            <person name="Seong C.N."/>
        </authorList>
    </citation>
    <scope>NUCLEOTIDE SEQUENCE [LARGE SCALE GENOMIC DNA]</scope>
    <source>
        <strain evidence="4 5">04SU4-P</strain>
    </source>
</reference>
<accession>A0ABU5DUN6</accession>
<evidence type="ECO:0000313" key="4">
    <source>
        <dbReference type="EMBL" id="MDY0871016.1"/>
    </source>
</evidence>
<dbReference type="PANTHER" id="PTHR13847:SF289">
    <property type="entry name" value="GLYCINE OXIDASE"/>
    <property type="match status" value="1"/>
</dbReference>
<dbReference type="PANTHER" id="PTHR13847">
    <property type="entry name" value="SARCOSINE DEHYDROGENASE-RELATED"/>
    <property type="match status" value="1"/>
</dbReference>
<feature type="domain" description="FAD dependent oxidoreductase" evidence="3">
    <location>
        <begin position="6"/>
        <end position="335"/>
    </location>
</feature>
<keyword evidence="2" id="KW-1133">Transmembrane helix</keyword>
<keyword evidence="2" id="KW-0812">Transmembrane</keyword>
<keyword evidence="1 4" id="KW-0560">Oxidoreductase</keyword>
<keyword evidence="5" id="KW-1185">Reference proteome</keyword>
<dbReference type="EMBL" id="JAXCLX010000001">
    <property type="protein sequence ID" value="MDY0871016.1"/>
    <property type="molecule type" value="Genomic_DNA"/>
</dbReference>
<dbReference type="Proteomes" id="UP001271769">
    <property type="component" value="Unassembled WGS sequence"/>
</dbReference>
<sequence>MADRPHVIVVGAGIIGASIAWHLARDGAKVTIIEADQPGGIATRHSWAWLNASWGNPEPYFRLRIRAMAEWKRLAKEVPAIRLHWLGGLIYDLPPGELDAYATQHSTWGYGIRRVTADEISRMEPALKAPPAMALHVAEEGALEPLATAQALLAAAVGLGAELQHASVTGIDMAAGNIVGIVTAQRRIAADQVVVAAGTATTALAATAGVNVPTSAPPGLLVATKPTTTRLNGLVMAPDMHVRQLEDGRLLAGAHFGGSDPGSDAAGTARTVFTGLQAMLTGGDTLAFDRYQIGHRPMPADGFPIVGPAPDRPGLYLAVTHSGITLAPAIGLFAAAEILGRQRDPLLAPYGPGRFGISR</sequence>
<dbReference type="Gene3D" id="3.30.9.10">
    <property type="entry name" value="D-Amino Acid Oxidase, subunit A, domain 2"/>
    <property type="match status" value="1"/>
</dbReference>
<proteinExistence type="predicted"/>
<organism evidence="4 5">
    <name type="scientific">Dongia rigui</name>
    <dbReference type="NCBI Taxonomy" id="940149"/>
    <lineage>
        <taxon>Bacteria</taxon>
        <taxon>Pseudomonadati</taxon>
        <taxon>Pseudomonadota</taxon>
        <taxon>Alphaproteobacteria</taxon>
        <taxon>Rhodospirillales</taxon>
        <taxon>Dongiaceae</taxon>
        <taxon>Dongia</taxon>
    </lineage>
</organism>
<name>A0ABU5DUN6_9PROT</name>
<dbReference type="InterPro" id="IPR006076">
    <property type="entry name" value="FAD-dep_OxRdtase"/>
</dbReference>
<dbReference type="RefSeq" id="WP_320499385.1">
    <property type="nucleotide sequence ID" value="NZ_JAXCLX010000001.1"/>
</dbReference>
<dbReference type="Gene3D" id="3.50.50.60">
    <property type="entry name" value="FAD/NAD(P)-binding domain"/>
    <property type="match status" value="1"/>
</dbReference>
<evidence type="ECO:0000256" key="1">
    <source>
        <dbReference type="ARBA" id="ARBA00023002"/>
    </source>
</evidence>